<dbReference type="FunFam" id="3.90.550.10:FF:000122">
    <property type="entry name" value="Dolichol-phosphate mannosyltransferase subunit 1"/>
    <property type="match status" value="1"/>
</dbReference>
<dbReference type="EMBL" id="BNAI01000002">
    <property type="protein sequence ID" value="GHF15286.1"/>
    <property type="molecule type" value="Genomic_DNA"/>
</dbReference>
<evidence type="ECO:0000313" key="6">
    <source>
        <dbReference type="Proteomes" id="UP000617531"/>
    </source>
</evidence>
<organism evidence="5 6">
    <name type="scientific">Pseudolysinimonas yzui</name>
    <dbReference type="NCBI Taxonomy" id="2708254"/>
    <lineage>
        <taxon>Bacteria</taxon>
        <taxon>Bacillati</taxon>
        <taxon>Actinomycetota</taxon>
        <taxon>Actinomycetes</taxon>
        <taxon>Micrococcales</taxon>
        <taxon>Microbacteriaceae</taxon>
        <taxon>Pseudolysinimonas</taxon>
    </lineage>
</organism>
<sequence length="266" mass="28386">MPEHASAPRDGTPRILVVTPTYNEAGSLADTVAAILSATPEAHVLVVDDASPDGTGAIADGLAAAEPRVSVLHRAGKQGLGRAYVAGFRVALDRGYDVIVEMDADGSHPASALPALVAALADDPAVGLAIGSRYVPGGGLADWAAGRRLLSRAGNAYARFMLRLGVRDVTAGYRAYRAEVLRGLPLDEIDSRGYCFQIDMTLRTLDAGWRIVERPIEFRERTAGRSKMSKAIVAEAMLRVTVWSFARLLRRRTPVSRPMPGANATR</sequence>
<evidence type="ECO:0000313" key="5">
    <source>
        <dbReference type="EMBL" id="GHF15286.1"/>
    </source>
</evidence>
<keyword evidence="3" id="KW-0808">Transferase</keyword>
<evidence type="ECO:0000259" key="4">
    <source>
        <dbReference type="Pfam" id="PF00535"/>
    </source>
</evidence>
<evidence type="ECO:0000256" key="3">
    <source>
        <dbReference type="ARBA" id="ARBA00022679"/>
    </source>
</evidence>
<comment type="caution">
    <text evidence="5">The sequence shown here is derived from an EMBL/GenBank/DDBJ whole genome shotgun (WGS) entry which is preliminary data.</text>
</comment>
<protein>
    <submittedName>
        <fullName evidence="5">Dolichol-phosphate mannosyltransferase</fullName>
    </submittedName>
</protein>
<name>A0A8J3GQD5_9MICO</name>
<evidence type="ECO:0000256" key="2">
    <source>
        <dbReference type="ARBA" id="ARBA00022676"/>
    </source>
</evidence>
<dbReference type="InterPro" id="IPR001173">
    <property type="entry name" value="Glyco_trans_2-like"/>
</dbReference>
<dbReference type="PANTHER" id="PTHR43398">
    <property type="entry name" value="DOLICHOL-PHOSPHATE MANNOSYLTRANSFERASE SUBUNIT 1"/>
    <property type="match status" value="1"/>
</dbReference>
<dbReference type="SUPFAM" id="SSF53448">
    <property type="entry name" value="Nucleotide-diphospho-sugar transferases"/>
    <property type="match status" value="1"/>
</dbReference>
<dbReference type="AlphaFoldDB" id="A0A8J3GQD5"/>
<dbReference type="GO" id="GO:0009247">
    <property type="term" value="P:glycolipid biosynthetic process"/>
    <property type="evidence" value="ECO:0007669"/>
    <property type="project" value="TreeGrafter"/>
</dbReference>
<dbReference type="InterPro" id="IPR029044">
    <property type="entry name" value="Nucleotide-diphossugar_trans"/>
</dbReference>
<dbReference type="RefSeq" id="WP_191282868.1">
    <property type="nucleotide sequence ID" value="NZ_BNAI01000002.1"/>
</dbReference>
<gene>
    <name evidence="5" type="ORF">GCM10011600_15350</name>
</gene>
<dbReference type="CDD" id="cd06442">
    <property type="entry name" value="DPM1_like"/>
    <property type="match status" value="1"/>
</dbReference>
<dbReference type="PANTHER" id="PTHR43398:SF1">
    <property type="entry name" value="DOLICHOL-PHOSPHATE MANNOSYLTRANSFERASE SUBUNIT 1"/>
    <property type="match status" value="1"/>
</dbReference>
<dbReference type="Proteomes" id="UP000617531">
    <property type="component" value="Unassembled WGS sequence"/>
</dbReference>
<reference evidence="5" key="2">
    <citation type="submission" date="2020-09" db="EMBL/GenBank/DDBJ databases">
        <authorList>
            <person name="Sun Q."/>
            <person name="Zhou Y."/>
        </authorList>
    </citation>
    <scope>NUCLEOTIDE SEQUENCE</scope>
    <source>
        <strain evidence="5">CGMCC 1.16548</strain>
    </source>
</reference>
<keyword evidence="6" id="KW-1185">Reference proteome</keyword>
<dbReference type="InterPro" id="IPR039528">
    <property type="entry name" value="DPM1-like"/>
</dbReference>
<reference evidence="5" key="1">
    <citation type="journal article" date="2014" name="Int. J. Syst. Evol. Microbiol.">
        <title>Complete genome sequence of Corynebacterium casei LMG S-19264T (=DSM 44701T), isolated from a smear-ripened cheese.</title>
        <authorList>
            <consortium name="US DOE Joint Genome Institute (JGI-PGF)"/>
            <person name="Walter F."/>
            <person name="Albersmeier A."/>
            <person name="Kalinowski J."/>
            <person name="Ruckert C."/>
        </authorList>
    </citation>
    <scope>NUCLEOTIDE SEQUENCE</scope>
    <source>
        <strain evidence="5">CGMCC 1.16548</strain>
    </source>
</reference>
<keyword evidence="2 5" id="KW-0328">Glycosyltransferase</keyword>
<evidence type="ECO:0000256" key="1">
    <source>
        <dbReference type="ARBA" id="ARBA00006739"/>
    </source>
</evidence>
<dbReference type="Pfam" id="PF00535">
    <property type="entry name" value="Glycos_transf_2"/>
    <property type="match status" value="1"/>
</dbReference>
<comment type="similarity">
    <text evidence="1">Belongs to the glycosyltransferase 2 family.</text>
</comment>
<feature type="domain" description="Glycosyltransferase 2-like" evidence="4">
    <location>
        <begin position="17"/>
        <end position="182"/>
    </location>
</feature>
<dbReference type="GO" id="GO:0004582">
    <property type="term" value="F:dolichyl-phosphate beta-D-mannosyltransferase activity"/>
    <property type="evidence" value="ECO:0007669"/>
    <property type="project" value="InterPro"/>
</dbReference>
<proteinExistence type="inferred from homology"/>
<dbReference type="Gene3D" id="3.90.550.10">
    <property type="entry name" value="Spore Coat Polysaccharide Biosynthesis Protein SpsA, Chain A"/>
    <property type="match status" value="1"/>
</dbReference>
<accession>A0A8J3GQD5</accession>
<dbReference type="GO" id="GO:0016020">
    <property type="term" value="C:membrane"/>
    <property type="evidence" value="ECO:0007669"/>
    <property type="project" value="GOC"/>
</dbReference>